<accession>J7IQI4</accession>
<keyword evidence="1" id="KW-0472">Membrane</keyword>
<dbReference type="STRING" id="768704.Desmer_0373"/>
<evidence type="ECO:0000313" key="3">
    <source>
        <dbReference type="Proteomes" id="UP000005262"/>
    </source>
</evidence>
<organism evidence="2 3">
    <name type="scientific">Desulfosporosinus meridiei (strain ATCC BAA-275 / DSM 13257 / KCTC 12902 / NCIMB 13706 / S10)</name>
    <dbReference type="NCBI Taxonomy" id="768704"/>
    <lineage>
        <taxon>Bacteria</taxon>
        <taxon>Bacillati</taxon>
        <taxon>Bacillota</taxon>
        <taxon>Clostridia</taxon>
        <taxon>Eubacteriales</taxon>
        <taxon>Desulfitobacteriaceae</taxon>
        <taxon>Desulfosporosinus</taxon>
    </lineage>
</organism>
<reference evidence="2 3" key="1">
    <citation type="journal article" date="2012" name="J. Bacteriol.">
        <title>Complete genome sequences of Desulfosporosinus orientis DSM765T, Desulfosporosinus youngiae DSM17734T, Desulfosporosinus meridiei DSM13257T, and Desulfosporosinus acidiphilus DSM22704T.</title>
        <authorList>
            <person name="Pester M."/>
            <person name="Brambilla E."/>
            <person name="Alazard D."/>
            <person name="Rattei T."/>
            <person name="Weinmaier T."/>
            <person name="Han J."/>
            <person name="Lucas S."/>
            <person name="Lapidus A."/>
            <person name="Cheng J.F."/>
            <person name="Goodwin L."/>
            <person name="Pitluck S."/>
            <person name="Peters L."/>
            <person name="Ovchinnikova G."/>
            <person name="Teshima H."/>
            <person name="Detter J.C."/>
            <person name="Han C.S."/>
            <person name="Tapia R."/>
            <person name="Land M.L."/>
            <person name="Hauser L."/>
            <person name="Kyrpides N.C."/>
            <person name="Ivanova N.N."/>
            <person name="Pagani I."/>
            <person name="Huntmann M."/>
            <person name="Wei C.L."/>
            <person name="Davenport K.W."/>
            <person name="Daligault H."/>
            <person name="Chain P.S."/>
            <person name="Chen A."/>
            <person name="Mavromatis K."/>
            <person name="Markowitz V."/>
            <person name="Szeto E."/>
            <person name="Mikhailova N."/>
            <person name="Pati A."/>
            <person name="Wagner M."/>
            <person name="Woyke T."/>
            <person name="Ollivier B."/>
            <person name="Klenk H.P."/>
            <person name="Spring S."/>
            <person name="Loy A."/>
        </authorList>
    </citation>
    <scope>NUCLEOTIDE SEQUENCE [LARGE SCALE GENOMIC DNA]</scope>
    <source>
        <strain evidence="3">ATCC BAA-275 / DSM 13257 / NCIMB 13706 / S10</strain>
    </source>
</reference>
<keyword evidence="1" id="KW-0812">Transmembrane</keyword>
<proteinExistence type="predicted"/>
<dbReference type="HOGENOM" id="CLU_1382711_0_0_9"/>
<protein>
    <recommendedName>
        <fullName evidence="4">SMODS and SLOG-associating 2TM effector domain-containing protein</fullName>
    </recommendedName>
</protein>
<reference evidence="3" key="2">
    <citation type="submission" date="2012-08" db="EMBL/GenBank/DDBJ databases">
        <title>Finished genome of Desulfosporosinus meridiei DSM 13257.</title>
        <authorList>
            <person name="Huntemann M."/>
            <person name="Wei C.-L."/>
            <person name="Han J."/>
            <person name="Detter J.C."/>
            <person name="Han C."/>
            <person name="Davenport K."/>
            <person name="Daligault H."/>
            <person name="Erkkila T."/>
            <person name="Gu W."/>
            <person name="Munk A.C.C."/>
            <person name="Teshima H."/>
            <person name="Xu Y."/>
            <person name="Chain P."/>
            <person name="Tapia R."/>
            <person name="Chen A."/>
            <person name="Krypides N."/>
            <person name="Mavromatis K."/>
            <person name="Markowitz V."/>
            <person name="Szeto E."/>
            <person name="Ivanova N."/>
            <person name="Mikhailova N."/>
            <person name="Ovchinnikova G."/>
            <person name="Pagani I."/>
            <person name="Pati A."/>
            <person name="Goodwin L."/>
            <person name="Peters L."/>
            <person name="Pitluck S."/>
            <person name="Woyke T."/>
            <person name="Pester M."/>
            <person name="Spring S."/>
            <person name="Ollivier B."/>
            <person name="Rattei T."/>
            <person name="Klenk H.-P."/>
            <person name="Wagner M."/>
            <person name="Loy A."/>
        </authorList>
    </citation>
    <scope>NUCLEOTIDE SEQUENCE [LARGE SCALE GENOMIC DNA]</scope>
    <source>
        <strain evidence="3">ATCC BAA-275 / DSM 13257 / NCIMB 13706 / S10</strain>
    </source>
</reference>
<evidence type="ECO:0000313" key="2">
    <source>
        <dbReference type="EMBL" id="AFQ42429.1"/>
    </source>
</evidence>
<dbReference type="OrthoDB" id="8479925at2"/>
<evidence type="ECO:0000256" key="1">
    <source>
        <dbReference type="SAM" id="Phobius"/>
    </source>
</evidence>
<keyword evidence="3" id="KW-1185">Reference proteome</keyword>
<dbReference type="KEGG" id="dmi:Desmer_0373"/>
<dbReference type="RefSeq" id="WP_014901351.1">
    <property type="nucleotide sequence ID" value="NC_018515.1"/>
</dbReference>
<keyword evidence="1" id="KW-1133">Transmembrane helix</keyword>
<feature type="transmembrane region" description="Helical" evidence="1">
    <location>
        <begin position="69"/>
        <end position="88"/>
    </location>
</feature>
<feature type="transmembrane region" description="Helical" evidence="1">
    <location>
        <begin position="31"/>
        <end position="49"/>
    </location>
</feature>
<name>J7IQI4_DESMD</name>
<dbReference type="eggNOG" id="ENOG502ZEBU">
    <property type="taxonomic scope" value="Bacteria"/>
</dbReference>
<dbReference type="AlphaFoldDB" id="J7IQI4"/>
<evidence type="ECO:0008006" key="4">
    <source>
        <dbReference type="Google" id="ProtNLM"/>
    </source>
</evidence>
<dbReference type="EMBL" id="CP003629">
    <property type="protein sequence ID" value="AFQ42429.1"/>
    <property type="molecule type" value="Genomic_DNA"/>
</dbReference>
<dbReference type="Proteomes" id="UP000005262">
    <property type="component" value="Chromosome"/>
</dbReference>
<gene>
    <name evidence="2" type="ordered locus">Desmer_0373</name>
</gene>
<sequence length="202" mass="23180">MKSENPSQKLSKVIDMMLTAHSSLRDKYNSYSLLMDLLLFGISIILNATVFLDPKILKLIGLNEDKTRIILGLISILVFIATFISLRVDWKQKGEQYRQTAETLSRLKSLLNENMEVNQDGNNSMTIIMHQVKEELDKLPVKIPEKKFIQLKARHKRKIALSKMIDSNPGASILLLKLKLFWLSNKNIFKGQNHSESRSENV</sequence>